<evidence type="ECO:0000256" key="1">
    <source>
        <dbReference type="SAM" id="SignalP"/>
    </source>
</evidence>
<keyword evidence="1" id="KW-0732">Signal</keyword>
<feature type="signal peptide" evidence="1">
    <location>
        <begin position="1"/>
        <end position="19"/>
    </location>
</feature>
<reference evidence="2" key="2">
    <citation type="journal article" date="2006" name="PLoS Pathog.">
        <title>New perspectives on host-parasite interplay by comparative transcriptomic and proteomic analyses of Schistosoma japonicum.</title>
        <authorList>
            <person name="Liu F."/>
            <person name="Lu J."/>
            <person name="Hu W."/>
            <person name="Wang S.Y."/>
            <person name="Cui S.J."/>
            <person name="Chi M."/>
            <person name="Yan Q."/>
            <person name="Wang X.R."/>
            <person name="Song H.D."/>
            <person name="Xu X.N."/>
            <person name="Wang J.J."/>
            <person name="Zhang X.L."/>
            <person name="Zhang X."/>
            <person name="Wang Z.Q."/>
            <person name="Xue C.L."/>
            <person name="Brindley P.J."/>
            <person name="McManus D.P."/>
            <person name="Yang P.Y."/>
            <person name="Feng Z."/>
            <person name="Chen Z."/>
            <person name="Han Z.G."/>
        </authorList>
    </citation>
    <scope>NUCLEOTIDE SEQUENCE</scope>
</reference>
<reference evidence="2" key="1">
    <citation type="submission" date="2004-11" db="EMBL/GenBank/DDBJ databases">
        <title>The full-length cDNA sequences of Schistosoma japonicum genes.</title>
        <authorList>
            <person name="Han Z."/>
        </authorList>
    </citation>
    <scope>NUCLEOTIDE SEQUENCE</scope>
</reference>
<feature type="chain" id="PRO_5004254709" evidence="1">
    <location>
        <begin position="20"/>
        <end position="195"/>
    </location>
</feature>
<accession>Q5DFC9</accession>
<sequence length="195" mass="22506">MIMLIGLIILTFKIPHGLSAKEQYLQFIPVNGVSHGTYFYEHPGLRNPIEVDATVQQQVRIRIVEHLNELPVLRIHCIVAPLDSTHELVSAYLCRRKSVHDSDECIDPKTRNVVFGRVEFSAIGNRSSGYTFSSRLPVRDELLDGFYSCKFHNQNGELISNFIEIQDAYYYHKRMVRRPVKQTEFLPLCPSIIFL</sequence>
<proteinExistence type="evidence at transcript level"/>
<dbReference type="EMBL" id="AY813745">
    <property type="protein sequence ID" value="AAW25477.1"/>
    <property type="molecule type" value="mRNA"/>
</dbReference>
<protein>
    <submittedName>
        <fullName evidence="2">SJCHGC08853 protein</fullName>
    </submittedName>
</protein>
<evidence type="ECO:0000313" key="2">
    <source>
        <dbReference type="EMBL" id="AAW25477.1"/>
    </source>
</evidence>
<dbReference type="AlphaFoldDB" id="Q5DFC9"/>
<name>Q5DFC9_SCHJA</name>
<organism evidence="2">
    <name type="scientific">Schistosoma japonicum</name>
    <name type="common">Blood fluke</name>
    <dbReference type="NCBI Taxonomy" id="6182"/>
    <lineage>
        <taxon>Eukaryota</taxon>
        <taxon>Metazoa</taxon>
        <taxon>Spiralia</taxon>
        <taxon>Lophotrochozoa</taxon>
        <taxon>Platyhelminthes</taxon>
        <taxon>Trematoda</taxon>
        <taxon>Digenea</taxon>
        <taxon>Strigeidida</taxon>
        <taxon>Schistosomatoidea</taxon>
        <taxon>Schistosomatidae</taxon>
        <taxon>Schistosoma</taxon>
    </lineage>
</organism>